<feature type="chain" id="PRO_5043380901" evidence="1">
    <location>
        <begin position="28"/>
        <end position="225"/>
    </location>
</feature>
<reference evidence="3" key="1">
    <citation type="submission" date="2023-08" db="EMBL/GenBank/DDBJ databases">
        <authorList>
            <person name="Messyasz A."/>
            <person name="Mannisto M.K."/>
            <person name="Kerkhof L.J."/>
            <person name="Haggblom M."/>
        </authorList>
    </citation>
    <scope>NUCLEOTIDE SEQUENCE</scope>
    <source>
        <strain evidence="3">X5P6</strain>
    </source>
</reference>
<dbReference type="PROSITE" id="PS50914">
    <property type="entry name" value="BON"/>
    <property type="match status" value="1"/>
</dbReference>
<dbReference type="EMBL" id="CP132942">
    <property type="protein sequence ID" value="XCB32910.1"/>
    <property type="molecule type" value="Genomic_DNA"/>
</dbReference>
<sequence>MIRSTRRVIPALAASLIFTLSAPSLIAQEPAPAPNATWSQEDTLRIVKEVQQKLANLTTYGVFDWLTFGIKGKTLILRGYASRPVLKSDAENAVKKISGIDSVDNEIEVLPLSPMDDRIRAAVYNNIYTQPSLRKYNANQGSIGRAIGPGAGIALAAGGITNTPPMGYHAIHIIVKNGNVTLYGVVLNQSDSAIAGMQANSTPGTFSVDNDLIVQGSAAKPKAAK</sequence>
<evidence type="ECO:0000256" key="1">
    <source>
        <dbReference type="SAM" id="SignalP"/>
    </source>
</evidence>
<organism evidence="3">
    <name type="scientific">Tunturiibacter psychrotolerans</name>
    <dbReference type="NCBI Taxonomy" id="3069686"/>
    <lineage>
        <taxon>Bacteria</taxon>
        <taxon>Pseudomonadati</taxon>
        <taxon>Acidobacteriota</taxon>
        <taxon>Terriglobia</taxon>
        <taxon>Terriglobales</taxon>
        <taxon>Acidobacteriaceae</taxon>
        <taxon>Tunturiibacter</taxon>
    </lineage>
</organism>
<dbReference type="Gene3D" id="3.30.1340.30">
    <property type="match status" value="1"/>
</dbReference>
<keyword evidence="1" id="KW-0732">Signal</keyword>
<proteinExistence type="predicted"/>
<reference evidence="3" key="2">
    <citation type="journal article" date="2024" name="Environ. Microbiol.">
        <title>Genome analysis and description of Tunturibacter gen. nov. expands the diversity of Terriglobia in tundra soils.</title>
        <authorList>
            <person name="Messyasz A."/>
            <person name="Mannisto M.K."/>
            <person name="Kerkhof L.J."/>
            <person name="Haggblom M.M."/>
        </authorList>
    </citation>
    <scope>NUCLEOTIDE SEQUENCE</scope>
    <source>
        <strain evidence="3">X5P6</strain>
    </source>
</reference>
<gene>
    <name evidence="3" type="ORF">RBB77_21195</name>
</gene>
<dbReference type="InterPro" id="IPR007055">
    <property type="entry name" value="BON_dom"/>
</dbReference>
<dbReference type="RefSeq" id="WP_353063748.1">
    <property type="nucleotide sequence ID" value="NZ_CP132942.1"/>
</dbReference>
<dbReference type="KEGG" id="tpsc:RBB77_21195"/>
<feature type="signal peptide" evidence="1">
    <location>
        <begin position="1"/>
        <end position="27"/>
    </location>
</feature>
<feature type="domain" description="BON" evidence="2">
    <location>
        <begin position="42"/>
        <end position="111"/>
    </location>
</feature>
<evidence type="ECO:0000259" key="2">
    <source>
        <dbReference type="PROSITE" id="PS50914"/>
    </source>
</evidence>
<evidence type="ECO:0000313" key="3">
    <source>
        <dbReference type="EMBL" id="XCB32910.1"/>
    </source>
</evidence>
<dbReference type="AlphaFoldDB" id="A0AAU7ZPN3"/>
<name>A0AAU7ZPN3_9BACT</name>
<dbReference type="Pfam" id="PF04972">
    <property type="entry name" value="BON"/>
    <property type="match status" value="2"/>
</dbReference>
<accession>A0AAU7ZPN3</accession>
<protein>
    <submittedName>
        <fullName evidence="3">BON domain-containing protein</fullName>
    </submittedName>
</protein>